<dbReference type="GO" id="GO:0070530">
    <property type="term" value="F:K63-linked polyubiquitin modification-dependent protein binding"/>
    <property type="evidence" value="ECO:0007669"/>
    <property type="project" value="InterPro"/>
</dbReference>
<evidence type="ECO:0000256" key="5">
    <source>
        <dbReference type="ARBA" id="ARBA00022833"/>
    </source>
</evidence>
<keyword evidence="5" id="KW-0862">Zinc</keyword>
<feature type="coiled-coil region" evidence="8">
    <location>
        <begin position="113"/>
        <end position="207"/>
    </location>
</feature>
<dbReference type="GO" id="GO:0005634">
    <property type="term" value="C:nucleus"/>
    <property type="evidence" value="ECO:0007669"/>
    <property type="project" value="TreeGrafter"/>
</dbReference>
<dbReference type="AlphaFoldDB" id="A0AAV2H3B7"/>
<dbReference type="EMBL" id="CAXITT010000028">
    <property type="protein sequence ID" value="CAL1528162.1"/>
    <property type="molecule type" value="Genomic_DNA"/>
</dbReference>
<feature type="region of interest" description="Disordered" evidence="9">
    <location>
        <begin position="766"/>
        <end position="788"/>
    </location>
</feature>
<dbReference type="InterPro" id="IPR034735">
    <property type="entry name" value="NEMO_ZF"/>
</dbReference>
<reference evidence="11 12" key="1">
    <citation type="submission" date="2024-04" db="EMBL/GenBank/DDBJ databases">
        <authorList>
            <consortium name="Genoscope - CEA"/>
            <person name="William W."/>
        </authorList>
    </citation>
    <scope>NUCLEOTIDE SEQUENCE [LARGE SCALE GENOMIC DNA]</scope>
</reference>
<feature type="domain" description="CCHC NOA-type" evidence="10">
    <location>
        <begin position="787"/>
        <end position="817"/>
    </location>
</feature>
<dbReference type="Gene3D" id="1.20.5.990">
    <property type="entry name" value="Nemo cc2-lz domain - 1d5 darpin complex"/>
    <property type="match status" value="1"/>
</dbReference>
<dbReference type="Proteomes" id="UP001497497">
    <property type="component" value="Unassembled WGS sequence"/>
</dbReference>
<dbReference type="InterPro" id="IPR032419">
    <property type="entry name" value="CC2-LZ_dom"/>
</dbReference>
<comment type="subcellular location">
    <subcellularLocation>
        <location evidence="1">Cytoplasm</location>
    </subcellularLocation>
</comment>
<feature type="coiled-coil region" evidence="8">
    <location>
        <begin position="393"/>
        <end position="512"/>
    </location>
</feature>
<name>A0AAV2H3B7_LYMST</name>
<evidence type="ECO:0000313" key="12">
    <source>
        <dbReference type="Proteomes" id="UP001497497"/>
    </source>
</evidence>
<dbReference type="Pfam" id="PF18414">
    <property type="entry name" value="zf_C2H2_10"/>
    <property type="match status" value="1"/>
</dbReference>
<evidence type="ECO:0000256" key="1">
    <source>
        <dbReference type="ARBA" id="ARBA00004496"/>
    </source>
</evidence>
<feature type="coiled-coil region" evidence="8">
    <location>
        <begin position="555"/>
        <end position="589"/>
    </location>
</feature>
<feature type="coiled-coil region" evidence="8">
    <location>
        <begin position="674"/>
        <end position="708"/>
    </location>
</feature>
<sequence length="818" mass="94416">MAFASPSHQLVTSATILTNNASINYGSNNQQLLGQINTVGGQDQSGPLVRSQLVSNNGTVITSGVQETSDNSSYSGAKTTMMTSGFNLQMSGHDGMRGSKMTDSTPSLTDITLEQAVQKLQEIENENMALRDNLRTHNAVVKKQYEALAEWRKNENDKFEKTKALITALREENQELQVKMMAKNDKEKELLQKVLTLEEEKAHIQRQKAISDQKLFNVHKIAEDQGFRGLPNEDFDAGQEADNLVFVSTSEKEEVIAKMEDDLAAKVEIIDQLRTNLLKVEAELTSNRETMKQLLLDMESQQTLKVTIEEENRQLTQQIIAAEAKLHKQMESWMAMTKREMQAEQMYSNQNAVTKSAQQQSASERFEKGDEALFSFPENVEDLMNIAKSLEAKQKEERTVQALHVELDEYRKKNQSLQEEMEKIKTQFKDLTDQHRETVSLLKEAQAQGKEAADKLSQEYEQKLMEMAKNRPDNRAIQASDTEDMSILRSQVLTLIQEVDEAQNKLSAAMEAINMKDTRIRELDEMNSRLRLDYQRHWQESTTLIQHLRSQINQQSRAEAENLSIKNQHQKLQESFSKLVTDYKELQETFEVYRVQMERQSSYPRQPSKEAMEEINRLTAQVIAGDEAIAYRDEQIEKLKQRSALESQQDEEIQLLKFQADLYKSDFAAEREARTKLAEERTKLLDELQQLQEYNRTLKEELEGYNQRQINDMQRRLRDGSMAGDTADRFRTTVPPSYRHSGSTWNHIQRKHHLPKNRETLRLITERSKDHHMKASRGPRPEEDEELQSFQQFECPKCNAQFPDIDSLQLHVPDCIDQ</sequence>
<evidence type="ECO:0000256" key="3">
    <source>
        <dbReference type="ARBA" id="ARBA00022723"/>
    </source>
</evidence>
<evidence type="ECO:0000259" key="10">
    <source>
        <dbReference type="PROSITE" id="PS51801"/>
    </source>
</evidence>
<dbReference type="PANTHER" id="PTHR31553">
    <property type="entry name" value="NF-KAPPA-B ESSENTIAL MODULATOR"/>
    <property type="match status" value="1"/>
</dbReference>
<keyword evidence="12" id="KW-1185">Reference proteome</keyword>
<organism evidence="11 12">
    <name type="scientific">Lymnaea stagnalis</name>
    <name type="common">Great pond snail</name>
    <name type="synonym">Helix stagnalis</name>
    <dbReference type="NCBI Taxonomy" id="6523"/>
    <lineage>
        <taxon>Eukaryota</taxon>
        <taxon>Metazoa</taxon>
        <taxon>Spiralia</taxon>
        <taxon>Lophotrochozoa</taxon>
        <taxon>Mollusca</taxon>
        <taxon>Gastropoda</taxon>
        <taxon>Heterobranchia</taxon>
        <taxon>Euthyneura</taxon>
        <taxon>Panpulmonata</taxon>
        <taxon>Hygrophila</taxon>
        <taxon>Lymnaeoidea</taxon>
        <taxon>Lymnaeidae</taxon>
        <taxon>Lymnaea</taxon>
    </lineage>
</organism>
<accession>A0AAV2H3B7</accession>
<evidence type="ECO:0000256" key="7">
    <source>
        <dbReference type="PROSITE-ProRule" id="PRU01142"/>
    </source>
</evidence>
<evidence type="ECO:0000256" key="2">
    <source>
        <dbReference type="ARBA" id="ARBA00022490"/>
    </source>
</evidence>
<gene>
    <name evidence="11" type="ORF">GSLYS_00002332001</name>
</gene>
<dbReference type="InterPro" id="IPR051301">
    <property type="entry name" value="Optineurin/NFkB_EssMod"/>
</dbReference>
<feature type="coiled-coil region" evidence="8">
    <location>
        <begin position="256"/>
        <end position="332"/>
    </location>
</feature>
<dbReference type="Pfam" id="PF16516">
    <property type="entry name" value="CC2-LZ"/>
    <property type="match status" value="1"/>
</dbReference>
<evidence type="ECO:0000256" key="6">
    <source>
        <dbReference type="ARBA" id="ARBA00023054"/>
    </source>
</evidence>
<dbReference type="PANTHER" id="PTHR31553:SF1">
    <property type="entry name" value="NF-KAPPA-B ESSENTIAL MODULATOR"/>
    <property type="match status" value="1"/>
</dbReference>
<dbReference type="PROSITE" id="PS51801">
    <property type="entry name" value="ZF_CCHC_NOA"/>
    <property type="match status" value="1"/>
</dbReference>
<keyword evidence="2" id="KW-0963">Cytoplasm</keyword>
<dbReference type="Gene3D" id="1.20.5.390">
    <property type="entry name" value="L1 transposable element, trimerization domain"/>
    <property type="match status" value="1"/>
</dbReference>
<evidence type="ECO:0000256" key="4">
    <source>
        <dbReference type="ARBA" id="ARBA00022771"/>
    </source>
</evidence>
<keyword evidence="4 7" id="KW-0863">Zinc-finger</keyword>
<dbReference type="GO" id="GO:0008270">
    <property type="term" value="F:zinc ion binding"/>
    <property type="evidence" value="ECO:0007669"/>
    <property type="project" value="UniProtKB-KW"/>
</dbReference>
<proteinExistence type="predicted"/>
<dbReference type="GO" id="GO:0043122">
    <property type="term" value="P:regulation of canonical NF-kappaB signal transduction"/>
    <property type="evidence" value="ECO:0007669"/>
    <property type="project" value="TreeGrafter"/>
</dbReference>
<evidence type="ECO:0000313" key="11">
    <source>
        <dbReference type="EMBL" id="CAL1528162.1"/>
    </source>
</evidence>
<keyword evidence="3" id="KW-0479">Metal-binding</keyword>
<evidence type="ECO:0000256" key="8">
    <source>
        <dbReference type="SAM" id="Coils"/>
    </source>
</evidence>
<evidence type="ECO:0000256" key="9">
    <source>
        <dbReference type="SAM" id="MobiDB-lite"/>
    </source>
</evidence>
<protein>
    <recommendedName>
        <fullName evidence="10">CCHC NOA-type domain-containing protein</fullName>
    </recommendedName>
</protein>
<comment type="caution">
    <text evidence="11">The sequence shown here is derived from an EMBL/GenBank/DDBJ whole genome shotgun (WGS) entry which is preliminary data.</text>
</comment>
<dbReference type="GO" id="GO:0005737">
    <property type="term" value="C:cytoplasm"/>
    <property type="evidence" value="ECO:0007669"/>
    <property type="project" value="UniProtKB-SubCell"/>
</dbReference>
<keyword evidence="6 8" id="KW-0175">Coiled coil</keyword>